<protein>
    <submittedName>
        <fullName evidence="3">Succinyl-CoA--3-ketoacid-CoA transferase</fullName>
    </submittedName>
</protein>
<dbReference type="RefSeq" id="WP_107347732.1">
    <property type="nucleotide sequence ID" value="NZ_PYMH01000001.1"/>
</dbReference>
<keyword evidence="4" id="KW-1185">Reference proteome</keyword>
<dbReference type="NCBIfam" id="TIGR02428">
    <property type="entry name" value="pcaJ_scoB_fam"/>
    <property type="match status" value="1"/>
</dbReference>
<evidence type="ECO:0000256" key="2">
    <source>
        <dbReference type="ARBA" id="ARBA00022679"/>
    </source>
</evidence>
<dbReference type="Pfam" id="PF01144">
    <property type="entry name" value="CoA_trans"/>
    <property type="match status" value="1"/>
</dbReference>
<accession>A0A2T3J505</accession>
<comment type="similarity">
    <text evidence="1">Belongs to the 3-oxoacid CoA-transferase subunit B family.</text>
</comment>
<proteinExistence type="inferred from homology"/>
<organism evidence="3 4">
    <name type="scientific">Photobacterium lutimaris</name>
    <dbReference type="NCBI Taxonomy" id="388278"/>
    <lineage>
        <taxon>Bacteria</taxon>
        <taxon>Pseudomonadati</taxon>
        <taxon>Pseudomonadota</taxon>
        <taxon>Gammaproteobacteria</taxon>
        <taxon>Vibrionales</taxon>
        <taxon>Vibrionaceae</taxon>
        <taxon>Photobacterium</taxon>
    </lineage>
</organism>
<evidence type="ECO:0000313" key="3">
    <source>
        <dbReference type="EMBL" id="PSU36378.1"/>
    </source>
</evidence>
<dbReference type="InterPro" id="IPR037171">
    <property type="entry name" value="NagB/RpiA_transferase-like"/>
</dbReference>
<dbReference type="AlphaFoldDB" id="A0A2T3J505"/>
<dbReference type="PANTHER" id="PTHR13707">
    <property type="entry name" value="KETOACID-COENZYME A TRANSFERASE"/>
    <property type="match status" value="1"/>
</dbReference>
<evidence type="ECO:0000313" key="4">
    <source>
        <dbReference type="Proteomes" id="UP000241222"/>
    </source>
</evidence>
<dbReference type="InterPro" id="IPR004165">
    <property type="entry name" value="CoA_trans_fam_I"/>
</dbReference>
<sequence>MAIQREKHQIRRMIAWRVAQELHDGDVVNLGIGLPSLVANETSSDIEILLQAENGLIGIGEMPDKANIDPDLVNAGGQPITATAGACTFHSADSFTIIRGGHVDATVLGALQVDQFGNLANWIIPGKMVPGMGGAMDLVVGAKKVIVAMEHTVKGKPKLLKHCSLPLTAANQVDLIVTELGVIKITEQGMMLTELAPGTTIDDIQAATEAELIISPDLKAMPIPSDL</sequence>
<reference evidence="3 4" key="1">
    <citation type="submission" date="2018-03" db="EMBL/GenBank/DDBJ databases">
        <title>Whole genome sequencing of Histamine producing bacteria.</title>
        <authorList>
            <person name="Butler K."/>
        </authorList>
    </citation>
    <scope>NUCLEOTIDE SEQUENCE [LARGE SCALE GENOMIC DNA]</scope>
    <source>
        <strain evidence="3 4">JCM 13586</strain>
    </source>
</reference>
<dbReference type="OrthoDB" id="9778604at2"/>
<dbReference type="Gene3D" id="3.40.1080.10">
    <property type="entry name" value="Glutaconate Coenzyme A-transferase"/>
    <property type="match status" value="1"/>
</dbReference>
<keyword evidence="2 3" id="KW-0808">Transferase</keyword>
<dbReference type="Proteomes" id="UP000241222">
    <property type="component" value="Unassembled WGS sequence"/>
</dbReference>
<evidence type="ECO:0000256" key="1">
    <source>
        <dbReference type="ARBA" id="ARBA00007047"/>
    </source>
</evidence>
<dbReference type="SMART" id="SM00882">
    <property type="entry name" value="CoA_trans"/>
    <property type="match status" value="1"/>
</dbReference>
<name>A0A2T3J505_9GAMM</name>
<dbReference type="PANTHER" id="PTHR13707:SF57">
    <property type="entry name" value="SUCCINYL-COA:3-KETOACID COENZYME A TRANSFERASE SUBUNIT B-RELATED"/>
    <property type="match status" value="1"/>
</dbReference>
<comment type="caution">
    <text evidence="3">The sequence shown here is derived from an EMBL/GenBank/DDBJ whole genome shotgun (WGS) entry which is preliminary data.</text>
</comment>
<dbReference type="GO" id="GO:0008410">
    <property type="term" value="F:CoA-transferase activity"/>
    <property type="evidence" value="ECO:0007669"/>
    <property type="project" value="InterPro"/>
</dbReference>
<gene>
    <name evidence="3" type="ORF">C9I99_05135</name>
</gene>
<dbReference type="EMBL" id="PYMH01000001">
    <property type="protein sequence ID" value="PSU36378.1"/>
    <property type="molecule type" value="Genomic_DNA"/>
</dbReference>
<dbReference type="SUPFAM" id="SSF100950">
    <property type="entry name" value="NagB/RpiA/CoA transferase-like"/>
    <property type="match status" value="1"/>
</dbReference>
<dbReference type="InterPro" id="IPR012791">
    <property type="entry name" value="3-oxoacid_CoA-transf_B"/>
</dbReference>